<dbReference type="InterPro" id="IPR006143">
    <property type="entry name" value="RND_pump_MFP"/>
</dbReference>
<dbReference type="PRINTS" id="PR01490">
    <property type="entry name" value="RTXTOXIND"/>
</dbReference>
<dbReference type="Gene3D" id="2.40.50.100">
    <property type="match status" value="1"/>
</dbReference>
<dbReference type="Gene3D" id="2.40.30.170">
    <property type="match status" value="1"/>
</dbReference>
<protein>
    <submittedName>
        <fullName evidence="5">Secretion protein HlyD</fullName>
    </submittedName>
</protein>
<dbReference type="GO" id="GO:0015562">
    <property type="term" value="F:efflux transmembrane transporter activity"/>
    <property type="evidence" value="ECO:0007669"/>
    <property type="project" value="TreeGrafter"/>
</dbReference>
<comment type="similarity">
    <text evidence="1">Belongs to the membrane fusion protein (MFP) (TC 8.A.1) family.</text>
</comment>
<dbReference type="Pfam" id="PF25989">
    <property type="entry name" value="YknX_C"/>
    <property type="match status" value="1"/>
</dbReference>
<dbReference type="EMBL" id="CP007139">
    <property type="protein sequence ID" value="AIE86554.1"/>
    <property type="molecule type" value="Genomic_DNA"/>
</dbReference>
<dbReference type="PROSITE" id="PS50126">
    <property type="entry name" value="S1"/>
    <property type="match status" value="1"/>
</dbReference>
<feature type="domain" description="S1 motif" evidence="4">
    <location>
        <begin position="371"/>
        <end position="458"/>
    </location>
</feature>
<name>A0A068NY17_FIMGI</name>
<evidence type="ECO:0000256" key="1">
    <source>
        <dbReference type="ARBA" id="ARBA00009477"/>
    </source>
</evidence>
<dbReference type="AlphaFoldDB" id="A0A068NY17"/>
<dbReference type="InterPro" id="IPR003029">
    <property type="entry name" value="S1_domain"/>
</dbReference>
<dbReference type="GO" id="GO:0003676">
    <property type="term" value="F:nucleic acid binding"/>
    <property type="evidence" value="ECO:0007669"/>
    <property type="project" value="InterPro"/>
</dbReference>
<dbReference type="SUPFAM" id="SSF111369">
    <property type="entry name" value="HlyD-like secretion proteins"/>
    <property type="match status" value="2"/>
</dbReference>
<dbReference type="InterPro" id="IPR059052">
    <property type="entry name" value="HH_YbhG-like"/>
</dbReference>
<accession>A0A068NY17</accession>
<dbReference type="GO" id="GO:1990281">
    <property type="term" value="C:efflux pump complex"/>
    <property type="evidence" value="ECO:0007669"/>
    <property type="project" value="TreeGrafter"/>
</dbReference>
<feature type="region of interest" description="Disordered" evidence="3">
    <location>
        <begin position="485"/>
        <end position="512"/>
    </location>
</feature>
<dbReference type="Proteomes" id="UP000027982">
    <property type="component" value="Chromosome"/>
</dbReference>
<evidence type="ECO:0000256" key="3">
    <source>
        <dbReference type="SAM" id="MobiDB-lite"/>
    </source>
</evidence>
<gene>
    <name evidence="5" type="ORF">OP10G_3186</name>
</gene>
<dbReference type="HOGENOM" id="CLU_018816_1_2_0"/>
<dbReference type="eggNOG" id="COG0845">
    <property type="taxonomic scope" value="Bacteria"/>
</dbReference>
<evidence type="ECO:0000256" key="2">
    <source>
        <dbReference type="SAM" id="Coils"/>
    </source>
</evidence>
<evidence type="ECO:0000259" key="4">
    <source>
        <dbReference type="PROSITE" id="PS50126"/>
    </source>
</evidence>
<dbReference type="PANTHER" id="PTHR30469">
    <property type="entry name" value="MULTIDRUG RESISTANCE PROTEIN MDTA"/>
    <property type="match status" value="1"/>
</dbReference>
<dbReference type="InterPro" id="IPR058792">
    <property type="entry name" value="Beta-barrel_RND_2"/>
</dbReference>
<dbReference type="InterPro" id="IPR058637">
    <property type="entry name" value="YknX-like_C"/>
</dbReference>
<evidence type="ECO:0000313" key="6">
    <source>
        <dbReference type="Proteomes" id="UP000027982"/>
    </source>
</evidence>
<dbReference type="KEGG" id="fgi:OP10G_3186"/>
<dbReference type="OrthoDB" id="9778236at2"/>
<dbReference type="PANTHER" id="PTHR30469:SF15">
    <property type="entry name" value="HLYD FAMILY OF SECRETION PROTEINS"/>
    <property type="match status" value="1"/>
</dbReference>
<dbReference type="RefSeq" id="WP_025229491.1">
    <property type="nucleotide sequence ID" value="NZ_CP007139.1"/>
</dbReference>
<dbReference type="Pfam" id="PF25881">
    <property type="entry name" value="HH_YBHG"/>
    <property type="match status" value="1"/>
</dbReference>
<dbReference type="Gene3D" id="1.10.287.470">
    <property type="entry name" value="Helix hairpin bin"/>
    <property type="match status" value="2"/>
</dbReference>
<sequence length="512" mass="53200">MNRTLTFVLAGVMVLAGAGCVNRQAQDQAKKTAQLLGDPIRVVSVQPVSTTSLTETLEITGDVTAGQDATIGSKQSGRVASVFVKDGDTVSAGQLIAQLDTATLQAQLNQAQAQVGQALATSNSARSALSQALRNASVGPTKTSSAIRQAQAALRGAQSQLQKALNGARPEERRQAESNVAAAKSTLETQQKELKRIETLVKEGAIAGNRLDQQQNAVSTAQSQYDNAVQALSLIRSGTRQEDIDAARDQVRQAQESVRTAQAQKELDPLLRDQVDSARAQVESTRAQVQSAQAQVAIARQAIADAQIRAPFAGKILGKPIQAGAVAGGGTTVARLIGNQGVYFSGQVPSAEVSRIRPGLPVTVTVDALPGQTFAGTVSAVSPQAESVGRLFDVRIQLSDGAGRIKPGMFAKGLIQLRQISNATVVPEGAVVRQGDNAFVFIVDGDKAKRIPVTLGLQKDGLIQVSGVPSNAMLIVRGQDTLSPGTKVKTERVSTASNSKPASGSSGAAVEG</sequence>
<reference evidence="5 6" key="1">
    <citation type="journal article" date="2014" name="PLoS ONE">
        <title>The first complete genome sequence of the class fimbriimonadia in the phylum armatimonadetes.</title>
        <authorList>
            <person name="Hu Z.Y."/>
            <person name="Wang Y.Z."/>
            <person name="Im W.T."/>
            <person name="Wang S.Y."/>
            <person name="Zhao G.P."/>
            <person name="Zheng H.J."/>
            <person name="Quan Z.X."/>
        </authorList>
    </citation>
    <scope>NUCLEOTIDE SEQUENCE [LARGE SCALE GENOMIC DNA]</scope>
    <source>
        <strain evidence="5">Gsoil 348</strain>
    </source>
</reference>
<dbReference type="STRING" id="661478.OP10G_3186"/>
<feature type="compositionally biased region" description="Polar residues" evidence="3">
    <location>
        <begin position="493"/>
        <end position="506"/>
    </location>
</feature>
<keyword evidence="2" id="KW-0175">Coiled coil</keyword>
<dbReference type="PROSITE" id="PS51257">
    <property type="entry name" value="PROKAR_LIPOPROTEIN"/>
    <property type="match status" value="1"/>
</dbReference>
<organism evidence="5 6">
    <name type="scientific">Fimbriimonas ginsengisoli Gsoil 348</name>
    <dbReference type="NCBI Taxonomy" id="661478"/>
    <lineage>
        <taxon>Bacteria</taxon>
        <taxon>Bacillati</taxon>
        <taxon>Armatimonadota</taxon>
        <taxon>Fimbriimonadia</taxon>
        <taxon>Fimbriimonadales</taxon>
        <taxon>Fimbriimonadaceae</taxon>
        <taxon>Fimbriimonas</taxon>
    </lineage>
</organism>
<dbReference type="Pfam" id="PF25954">
    <property type="entry name" value="Beta-barrel_RND_2"/>
    <property type="match status" value="1"/>
</dbReference>
<dbReference type="Gene3D" id="2.40.420.20">
    <property type="match status" value="1"/>
</dbReference>
<dbReference type="NCBIfam" id="TIGR01730">
    <property type="entry name" value="RND_mfp"/>
    <property type="match status" value="1"/>
</dbReference>
<keyword evidence="6" id="KW-1185">Reference proteome</keyword>
<evidence type="ECO:0000313" key="5">
    <source>
        <dbReference type="EMBL" id="AIE86554.1"/>
    </source>
</evidence>
<proteinExistence type="inferred from homology"/>
<feature type="coiled-coil region" evidence="2">
    <location>
        <begin position="147"/>
        <end position="309"/>
    </location>
</feature>